<feature type="compositionally biased region" description="Basic and acidic residues" evidence="1">
    <location>
        <begin position="12"/>
        <end position="22"/>
    </location>
</feature>
<protein>
    <submittedName>
        <fullName evidence="2">Uncharacterized protein</fullName>
    </submittedName>
</protein>
<keyword evidence="3" id="KW-1185">Reference proteome</keyword>
<evidence type="ECO:0000256" key="1">
    <source>
        <dbReference type="SAM" id="MobiDB-lite"/>
    </source>
</evidence>
<feature type="region of interest" description="Disordered" evidence="1">
    <location>
        <begin position="334"/>
        <end position="433"/>
    </location>
</feature>
<reference evidence="2 3" key="1">
    <citation type="submission" date="2016-04" db="EMBL/GenBank/DDBJ databases">
        <title>A degradative enzymes factory behind the ericoid mycorrhizal symbiosis.</title>
        <authorList>
            <consortium name="DOE Joint Genome Institute"/>
            <person name="Martino E."/>
            <person name="Morin E."/>
            <person name="Grelet G."/>
            <person name="Kuo A."/>
            <person name="Kohler A."/>
            <person name="Daghino S."/>
            <person name="Barry K."/>
            <person name="Choi C."/>
            <person name="Cichocki N."/>
            <person name="Clum A."/>
            <person name="Copeland A."/>
            <person name="Hainaut M."/>
            <person name="Haridas S."/>
            <person name="Labutti K."/>
            <person name="Lindquist E."/>
            <person name="Lipzen A."/>
            <person name="Khouja H.-R."/>
            <person name="Murat C."/>
            <person name="Ohm R."/>
            <person name="Olson A."/>
            <person name="Spatafora J."/>
            <person name="Veneault-Fourrey C."/>
            <person name="Henrissat B."/>
            <person name="Grigoriev I."/>
            <person name="Martin F."/>
            <person name="Perotto S."/>
        </authorList>
    </citation>
    <scope>NUCLEOTIDE SEQUENCE [LARGE SCALE GENOMIC DNA]</scope>
    <source>
        <strain evidence="2 3">F</strain>
    </source>
</reference>
<dbReference type="Proteomes" id="UP000235786">
    <property type="component" value="Unassembled WGS sequence"/>
</dbReference>
<feature type="compositionally biased region" description="Polar residues" evidence="1">
    <location>
        <begin position="23"/>
        <end position="33"/>
    </location>
</feature>
<feature type="compositionally biased region" description="Polar residues" evidence="1">
    <location>
        <begin position="372"/>
        <end position="381"/>
    </location>
</feature>
<sequence>MAPSWSQNADHGAGHESLKSENDSLPPSNSHTVTETSIVEAQNDLYRGDRSWFLDDWCNDTIRWPVHHRHSSATEAVTAQRNHMASYLNDFDDAMEKSSENFLYQGVLSLQVFAARDRFPGEQLPWRLSDRKSSTQPLRRSRIGSRPNTPLASLDGAEGQSAESLRRRRPRSHQPPLTPGTRLLSLLTSTSDSLTPNTSSEEKGKGPTNHEASKDQPSLYSSDVQKQEHFVANDSMNCIWPAAEAGPCQSFGQPYQPPPNQSWIPRSPAHTNGISSVMLPNDMVWLPQESLFSQGEQLPQMQPPPNASQDSCSGDDNSSLISYTRRLASPSNPLFVTMQAGPTYHEDPSASNSNAYTGDDSFNPEPDIPSLTFESSSSQAHYSPFDSAGNYIPPPLGERLQPQVSLDPSDVPRIREEEQTQGDDDGEKMVDKKEGWKMWVNWNISPDQES</sequence>
<dbReference type="AlphaFoldDB" id="A0A2J6S214"/>
<feature type="region of interest" description="Disordered" evidence="1">
    <location>
        <begin position="296"/>
        <end position="319"/>
    </location>
</feature>
<proteinExistence type="predicted"/>
<feature type="compositionally biased region" description="Polar residues" evidence="1">
    <location>
        <begin position="307"/>
        <end position="319"/>
    </location>
</feature>
<dbReference type="EMBL" id="KZ613941">
    <property type="protein sequence ID" value="PMD44787.1"/>
    <property type="molecule type" value="Genomic_DNA"/>
</dbReference>
<gene>
    <name evidence="2" type="ORF">L207DRAFT_579714</name>
</gene>
<feature type="region of interest" description="Disordered" evidence="1">
    <location>
        <begin position="126"/>
        <end position="221"/>
    </location>
</feature>
<feature type="compositionally biased region" description="Low complexity" evidence="1">
    <location>
        <begin position="179"/>
        <end position="199"/>
    </location>
</feature>
<dbReference type="OrthoDB" id="10674028at2759"/>
<name>A0A2J6S214_HYAVF</name>
<evidence type="ECO:0000313" key="3">
    <source>
        <dbReference type="Proteomes" id="UP000235786"/>
    </source>
</evidence>
<organism evidence="2 3">
    <name type="scientific">Hyaloscypha variabilis (strain UAMH 11265 / GT02V1 / F)</name>
    <name type="common">Meliniomyces variabilis</name>
    <dbReference type="NCBI Taxonomy" id="1149755"/>
    <lineage>
        <taxon>Eukaryota</taxon>
        <taxon>Fungi</taxon>
        <taxon>Dikarya</taxon>
        <taxon>Ascomycota</taxon>
        <taxon>Pezizomycotina</taxon>
        <taxon>Leotiomycetes</taxon>
        <taxon>Helotiales</taxon>
        <taxon>Hyaloscyphaceae</taxon>
        <taxon>Hyaloscypha</taxon>
        <taxon>Hyaloscypha variabilis</taxon>
    </lineage>
</organism>
<accession>A0A2J6S214</accession>
<evidence type="ECO:0000313" key="2">
    <source>
        <dbReference type="EMBL" id="PMD44787.1"/>
    </source>
</evidence>
<feature type="region of interest" description="Disordered" evidence="1">
    <location>
        <begin position="1"/>
        <end position="33"/>
    </location>
</feature>